<dbReference type="GO" id="GO:0008168">
    <property type="term" value="F:methyltransferase activity"/>
    <property type="evidence" value="ECO:0007669"/>
    <property type="project" value="UniProtKB-KW"/>
</dbReference>
<evidence type="ECO:0000313" key="6">
    <source>
        <dbReference type="Proteomes" id="UP001138708"/>
    </source>
</evidence>
<dbReference type="SUPFAM" id="SSF53335">
    <property type="entry name" value="S-adenosyl-L-methionine-dependent methyltransferases"/>
    <property type="match status" value="1"/>
</dbReference>
<sequence>MGGDVLREVIGRRFRQVRTEEAKHLWGCPAGDFVTVARPDADWWKPGEHAYFGEAYRTIAARFPRDPTDPDLTEAEVTQREADLVCRIATAHFGARAPRILDIACGTGRHALELTRRGFDIVAMDLQEGCLRIARTQAPMACAAADMRHLPLADGSVDLVLNMWNSFGYFLDEAEEAQVLREFRRVLRPGGLALLHGDLDAQAALGGHWVEHMKVPLGEGAIFLARQVHVAALGGLACLSWVVFPGEEPFQSPAFFMRARDDATWLRQGRAAGFGAVRVERLPGAVRSEWVVRLLA</sequence>
<organism evidence="5 6">
    <name type="scientific">Neoroseomonas oryzicola</name>
    <dbReference type="NCBI Taxonomy" id="535904"/>
    <lineage>
        <taxon>Bacteria</taxon>
        <taxon>Pseudomonadati</taxon>
        <taxon>Pseudomonadota</taxon>
        <taxon>Alphaproteobacteria</taxon>
        <taxon>Acetobacterales</taxon>
        <taxon>Acetobacteraceae</taxon>
        <taxon>Neoroseomonas</taxon>
    </lineage>
</organism>
<evidence type="ECO:0000256" key="1">
    <source>
        <dbReference type="ARBA" id="ARBA00022603"/>
    </source>
</evidence>
<keyword evidence="2" id="KW-0808">Transferase</keyword>
<dbReference type="CDD" id="cd02440">
    <property type="entry name" value="AdoMet_MTases"/>
    <property type="match status" value="1"/>
</dbReference>
<dbReference type="PANTHER" id="PTHR43464:SF19">
    <property type="entry name" value="UBIQUINONE BIOSYNTHESIS O-METHYLTRANSFERASE, MITOCHONDRIAL"/>
    <property type="match status" value="1"/>
</dbReference>
<protein>
    <submittedName>
        <fullName evidence="5">Class I SAM-dependent methyltransferase</fullName>
    </submittedName>
</protein>
<keyword evidence="3" id="KW-0949">S-adenosyl-L-methionine</keyword>
<feature type="domain" description="Methyltransferase" evidence="4">
    <location>
        <begin position="100"/>
        <end position="191"/>
    </location>
</feature>
<dbReference type="Gene3D" id="3.40.50.150">
    <property type="entry name" value="Vaccinia Virus protein VP39"/>
    <property type="match status" value="1"/>
</dbReference>
<dbReference type="AlphaFoldDB" id="A0A9X9WKM6"/>
<accession>A0A9X9WKM6</accession>
<keyword evidence="1 5" id="KW-0489">Methyltransferase</keyword>
<evidence type="ECO:0000256" key="3">
    <source>
        <dbReference type="ARBA" id="ARBA00022691"/>
    </source>
</evidence>
<dbReference type="InterPro" id="IPR029063">
    <property type="entry name" value="SAM-dependent_MTases_sf"/>
</dbReference>
<evidence type="ECO:0000259" key="4">
    <source>
        <dbReference type="Pfam" id="PF13649"/>
    </source>
</evidence>
<evidence type="ECO:0000313" key="5">
    <source>
        <dbReference type="EMBL" id="MBR0660886.1"/>
    </source>
</evidence>
<dbReference type="Pfam" id="PF13649">
    <property type="entry name" value="Methyltransf_25"/>
    <property type="match status" value="1"/>
</dbReference>
<dbReference type="GO" id="GO:0032259">
    <property type="term" value="P:methylation"/>
    <property type="evidence" value="ECO:0007669"/>
    <property type="project" value="UniProtKB-KW"/>
</dbReference>
<comment type="caution">
    <text evidence="5">The sequence shown here is derived from an EMBL/GenBank/DDBJ whole genome shotgun (WGS) entry which is preliminary data.</text>
</comment>
<dbReference type="EMBL" id="JAAEDK010000039">
    <property type="protein sequence ID" value="MBR0660886.1"/>
    <property type="molecule type" value="Genomic_DNA"/>
</dbReference>
<proteinExistence type="predicted"/>
<dbReference type="InterPro" id="IPR041698">
    <property type="entry name" value="Methyltransf_25"/>
</dbReference>
<evidence type="ECO:0000256" key="2">
    <source>
        <dbReference type="ARBA" id="ARBA00022679"/>
    </source>
</evidence>
<name>A0A9X9WKM6_9PROT</name>
<reference evidence="5" key="2">
    <citation type="journal article" date="2021" name="Syst. Appl. Microbiol.">
        <title>Roseomonas hellenica sp. nov., isolated from roots of wild-growing Alkanna tinctoria.</title>
        <authorList>
            <person name="Rat A."/>
            <person name="Naranjo H.D."/>
            <person name="Lebbe L."/>
            <person name="Cnockaert M."/>
            <person name="Krigas N."/>
            <person name="Grigoriadou K."/>
            <person name="Maloupa E."/>
            <person name="Willems A."/>
        </authorList>
    </citation>
    <scope>NUCLEOTIDE SEQUENCE</scope>
    <source>
        <strain evidence="5">LMG 31161</strain>
    </source>
</reference>
<dbReference type="Proteomes" id="UP001138708">
    <property type="component" value="Unassembled WGS sequence"/>
</dbReference>
<reference evidence="5" key="1">
    <citation type="submission" date="2020-01" db="EMBL/GenBank/DDBJ databases">
        <authorList>
            <person name="Rat A."/>
        </authorList>
    </citation>
    <scope>NUCLEOTIDE SEQUENCE</scope>
    <source>
        <strain evidence="5">LMG 31161</strain>
    </source>
</reference>
<dbReference type="PANTHER" id="PTHR43464">
    <property type="entry name" value="METHYLTRANSFERASE"/>
    <property type="match status" value="1"/>
</dbReference>
<gene>
    <name evidence="5" type="ORF">GXW75_16635</name>
</gene>